<protein>
    <recommendedName>
        <fullName evidence="1">Glycosyl hydrolase family 98 putative carbohydrate-binding module domain-containing protein</fullName>
    </recommendedName>
</protein>
<dbReference type="RefSeq" id="WP_345320449.1">
    <property type="nucleotide sequence ID" value="NZ_BAABGA010000017.1"/>
</dbReference>
<gene>
    <name evidence="2" type="ORF">GCM10023156_12630</name>
</gene>
<dbReference type="Proteomes" id="UP001500840">
    <property type="component" value="Unassembled WGS sequence"/>
</dbReference>
<feature type="domain" description="Glycosyl hydrolase family 98 putative carbohydrate-binding module" evidence="1">
    <location>
        <begin position="286"/>
        <end position="367"/>
    </location>
</feature>
<dbReference type="Gene3D" id="2.60.120.1060">
    <property type="entry name" value="NPCBM/NEW2 domain"/>
    <property type="match status" value="1"/>
</dbReference>
<dbReference type="Pfam" id="PF08305">
    <property type="entry name" value="NPCBM"/>
    <property type="match status" value="1"/>
</dbReference>
<evidence type="ECO:0000313" key="2">
    <source>
        <dbReference type="EMBL" id="GAA4448881.1"/>
    </source>
</evidence>
<sequence>MLTKTLLLLLLSVIPVRVSTTDGKSVQGTFQGIGSGELQIGVDGETQTYGFDALSSLTPVTPPDATGPTMRVILAAGSEVAAQELSLTDETLSIQPRRQSRLEVPVKQVRAIRFRGATAAVNPAWLAKLEDERRGDTIAIRREGDMLDFIEGVITSISADTVGLELDGDEIQAPIAKLEGVIFGGTKVSSNPGDIQVVDSYGSRWSAAEMLPSQADAPLHLKLAGGITHTLPLEHVESIRWTGGLSLLATVKPAVSSHTEYVQSKLDRDMLNAWFAPKPADGQDLVMYGRSTVEYRIDEGFKTFAAGVRRDKSVRKATETTVRVYVDEKMVWEESINNNQPLGFELPVVEGRRLKIEVDPGSQGDLGNTIRILRPRLLR</sequence>
<accession>A0ABP8MFU4</accession>
<organism evidence="2 3">
    <name type="scientific">Novipirellula rosea</name>
    <dbReference type="NCBI Taxonomy" id="1031540"/>
    <lineage>
        <taxon>Bacteria</taxon>
        <taxon>Pseudomonadati</taxon>
        <taxon>Planctomycetota</taxon>
        <taxon>Planctomycetia</taxon>
        <taxon>Pirellulales</taxon>
        <taxon>Pirellulaceae</taxon>
        <taxon>Novipirellula</taxon>
    </lineage>
</organism>
<name>A0ABP8MFU4_9BACT</name>
<dbReference type="InterPro" id="IPR013222">
    <property type="entry name" value="Glyco_hyd_98_carb-bd"/>
</dbReference>
<dbReference type="InterPro" id="IPR008979">
    <property type="entry name" value="Galactose-bd-like_sf"/>
</dbReference>
<evidence type="ECO:0000313" key="3">
    <source>
        <dbReference type="Proteomes" id="UP001500840"/>
    </source>
</evidence>
<dbReference type="InterPro" id="IPR038637">
    <property type="entry name" value="NPCBM_sf"/>
</dbReference>
<comment type="caution">
    <text evidence="2">The sequence shown here is derived from an EMBL/GenBank/DDBJ whole genome shotgun (WGS) entry which is preliminary data.</text>
</comment>
<dbReference type="EMBL" id="BAABGA010000017">
    <property type="protein sequence ID" value="GAA4448881.1"/>
    <property type="molecule type" value="Genomic_DNA"/>
</dbReference>
<proteinExistence type="predicted"/>
<evidence type="ECO:0000259" key="1">
    <source>
        <dbReference type="Pfam" id="PF08305"/>
    </source>
</evidence>
<dbReference type="SUPFAM" id="SSF49785">
    <property type="entry name" value="Galactose-binding domain-like"/>
    <property type="match status" value="1"/>
</dbReference>
<keyword evidence="3" id="KW-1185">Reference proteome</keyword>
<reference evidence="3" key="1">
    <citation type="journal article" date="2019" name="Int. J. Syst. Evol. Microbiol.">
        <title>The Global Catalogue of Microorganisms (GCM) 10K type strain sequencing project: providing services to taxonomists for standard genome sequencing and annotation.</title>
        <authorList>
            <consortium name="The Broad Institute Genomics Platform"/>
            <consortium name="The Broad Institute Genome Sequencing Center for Infectious Disease"/>
            <person name="Wu L."/>
            <person name="Ma J."/>
        </authorList>
    </citation>
    <scope>NUCLEOTIDE SEQUENCE [LARGE SCALE GENOMIC DNA]</scope>
    <source>
        <strain evidence="3">JCM 17759</strain>
    </source>
</reference>